<keyword evidence="2" id="KW-1185">Reference proteome</keyword>
<dbReference type="AlphaFoldDB" id="A0A1E7M1B0"/>
<comment type="caution">
    <text evidence="1">The sequence shown here is derived from an EMBL/GenBank/DDBJ whole genome shotgun (WGS) entry which is preliminary data.</text>
</comment>
<dbReference type="RefSeq" id="WP_070199350.1">
    <property type="nucleotide sequence ID" value="NZ_LJGZ01000004.1"/>
</dbReference>
<gene>
    <name evidence="1" type="ORF">AN221_01025</name>
</gene>
<reference evidence="1 2" key="1">
    <citation type="journal article" date="2016" name="Front. Microbiol.">
        <title>Comparative Genomics Analysis of Streptomyces Species Reveals Their Adaptation to the Marine Environment and Their Diversity at the Genomic Level.</title>
        <authorList>
            <person name="Tian X."/>
            <person name="Zhang Z."/>
            <person name="Yang T."/>
            <person name="Chen M."/>
            <person name="Li J."/>
            <person name="Chen F."/>
            <person name="Yang J."/>
            <person name="Li W."/>
            <person name="Zhang B."/>
            <person name="Zhang Z."/>
            <person name="Wu J."/>
            <person name="Zhang C."/>
            <person name="Long L."/>
            <person name="Xiao J."/>
        </authorList>
    </citation>
    <scope>NUCLEOTIDE SEQUENCE [LARGE SCALE GENOMIC DNA]</scope>
    <source>
        <strain evidence="1 2">SCSIO M10372</strain>
    </source>
</reference>
<dbReference type="OrthoDB" id="4224527at2"/>
<dbReference type="PATRIC" id="fig|518642.7.peg.2239"/>
<protein>
    <submittedName>
        <fullName evidence="1">Uncharacterized protein</fullName>
    </submittedName>
</protein>
<accession>A0A1E7M1B0</accession>
<organism evidence="1 2">
    <name type="scientific">Streptomyces nanshensis</name>
    <dbReference type="NCBI Taxonomy" id="518642"/>
    <lineage>
        <taxon>Bacteria</taxon>
        <taxon>Bacillati</taxon>
        <taxon>Actinomycetota</taxon>
        <taxon>Actinomycetes</taxon>
        <taxon>Kitasatosporales</taxon>
        <taxon>Streptomycetaceae</taxon>
        <taxon>Streptomyces</taxon>
    </lineage>
</organism>
<dbReference type="Proteomes" id="UP000175971">
    <property type="component" value="Unassembled WGS sequence"/>
</dbReference>
<evidence type="ECO:0000313" key="2">
    <source>
        <dbReference type="Proteomes" id="UP000175971"/>
    </source>
</evidence>
<evidence type="ECO:0000313" key="1">
    <source>
        <dbReference type="EMBL" id="OEV22280.1"/>
    </source>
</evidence>
<dbReference type="EMBL" id="LJGZ01000004">
    <property type="protein sequence ID" value="OEV22280.1"/>
    <property type="molecule type" value="Genomic_DNA"/>
</dbReference>
<name>A0A1E7M1B0_9ACTN</name>
<sequence length="140" mass="15297">MLDHVPDPANATPYTFWCERSTYASEDLDEPDCFVRYSVGTPELAIQRIRDEARTLLDELPEGAPRPSLGWAEGVGRVRALGALYGGRTCGFSLRHGEGWSEWVVQPYLEVGVDAEASAALPAAEDAPCGVCVLCRREGR</sequence>
<proteinExistence type="predicted"/>